<comment type="caution">
    <text evidence="5">The sequence shown here is derived from an EMBL/GenBank/DDBJ whole genome shotgun (WGS) entry which is preliminary data.</text>
</comment>
<evidence type="ECO:0000259" key="4">
    <source>
        <dbReference type="PROSITE" id="PS50238"/>
    </source>
</evidence>
<evidence type="ECO:0000313" key="6">
    <source>
        <dbReference type="Proteomes" id="UP001591681"/>
    </source>
</evidence>
<dbReference type="Pfam" id="PF22286">
    <property type="entry name" value="RHG20_PH"/>
    <property type="match status" value="1"/>
</dbReference>
<evidence type="ECO:0000256" key="3">
    <source>
        <dbReference type="SAM" id="MobiDB-lite"/>
    </source>
</evidence>
<dbReference type="SUPFAM" id="SSF48350">
    <property type="entry name" value="GTPase activation domain, GAP"/>
    <property type="match status" value="1"/>
</dbReference>
<feature type="compositionally biased region" description="Polar residues" evidence="3">
    <location>
        <begin position="661"/>
        <end position="676"/>
    </location>
</feature>
<keyword evidence="2" id="KW-0597">Phosphoprotein</keyword>
<dbReference type="Gene3D" id="1.10.555.10">
    <property type="entry name" value="Rho GTPase activation protein"/>
    <property type="match status" value="1"/>
</dbReference>
<keyword evidence="6" id="KW-1185">Reference proteome</keyword>
<dbReference type="PANTHER" id="PTHR23179:SF26">
    <property type="entry name" value="T-CELL ACTIVATION RHO GTPASE-ACTIVATING PROTEIN"/>
    <property type="match status" value="1"/>
</dbReference>
<dbReference type="SUPFAM" id="SSF50729">
    <property type="entry name" value="PH domain-like"/>
    <property type="match status" value="1"/>
</dbReference>
<feature type="region of interest" description="Disordered" evidence="3">
    <location>
        <begin position="790"/>
        <end position="810"/>
    </location>
</feature>
<name>A0ABD1J5R7_9TELE</name>
<keyword evidence="1" id="KW-0343">GTPase activation</keyword>
<protein>
    <recommendedName>
        <fullName evidence="4">Rho-GAP domain-containing protein</fullName>
    </recommendedName>
</protein>
<dbReference type="Gene3D" id="2.30.29.30">
    <property type="entry name" value="Pleckstrin-homology domain (PH domain)/Phosphotyrosine-binding domain (PTB)"/>
    <property type="match status" value="1"/>
</dbReference>
<accession>A0ABD1J5R7</accession>
<feature type="region of interest" description="Disordered" evidence="3">
    <location>
        <begin position="661"/>
        <end position="735"/>
    </location>
</feature>
<feature type="domain" description="Rho-GAP" evidence="4">
    <location>
        <begin position="278"/>
        <end position="471"/>
    </location>
</feature>
<dbReference type="InterPro" id="IPR008936">
    <property type="entry name" value="Rho_GTPase_activation_prot"/>
</dbReference>
<dbReference type="CDD" id="cd04402">
    <property type="entry name" value="RhoGAP_ARHGAP20"/>
    <property type="match status" value="1"/>
</dbReference>
<dbReference type="InterPro" id="IPR000198">
    <property type="entry name" value="RhoGAP_dom"/>
</dbReference>
<evidence type="ECO:0000256" key="2">
    <source>
        <dbReference type="ARBA" id="ARBA00022553"/>
    </source>
</evidence>
<dbReference type="PANTHER" id="PTHR23179">
    <property type="entry name" value="T-CELL ACTIVATION RHO GTPASE ACTIVATING PROTEIN-RELATED"/>
    <property type="match status" value="1"/>
</dbReference>
<feature type="region of interest" description="Disordered" evidence="3">
    <location>
        <begin position="486"/>
        <end position="511"/>
    </location>
</feature>
<dbReference type="PROSITE" id="PS50238">
    <property type="entry name" value="RHOGAP"/>
    <property type="match status" value="1"/>
</dbReference>
<dbReference type="InterPro" id="IPR047887">
    <property type="entry name" value="ARHGAP20_PH"/>
</dbReference>
<proteinExistence type="predicted"/>
<dbReference type="InterPro" id="IPR011993">
    <property type="entry name" value="PH-like_dom_sf"/>
</dbReference>
<feature type="compositionally biased region" description="Low complexity" evidence="3">
    <location>
        <begin position="682"/>
        <end position="704"/>
    </location>
</feature>
<dbReference type="SMART" id="SM00324">
    <property type="entry name" value="RhoGAP"/>
    <property type="match status" value="1"/>
</dbReference>
<dbReference type="EMBL" id="JBHFQA010000019">
    <property type="protein sequence ID" value="KAL2082532.1"/>
    <property type="molecule type" value="Genomic_DNA"/>
</dbReference>
<dbReference type="GO" id="GO:0005096">
    <property type="term" value="F:GTPase activator activity"/>
    <property type="evidence" value="ECO:0007669"/>
    <property type="project" value="UniProtKB-KW"/>
</dbReference>
<evidence type="ECO:0000313" key="5">
    <source>
        <dbReference type="EMBL" id="KAL2082532.1"/>
    </source>
</evidence>
<dbReference type="Pfam" id="PF00620">
    <property type="entry name" value="RhoGAP"/>
    <property type="match status" value="1"/>
</dbReference>
<sequence length="905" mass="99701">MRRGSYDDAAVSIRPHLRSLAQRRRSAPSLAFGRALGIPWNAIREEEAWVAMEQCPFVLGLSSDGSPLLLDECVQLTEGQKTRERHLFLFGRELVIAKLKSSASYRLKHRLSLEELWLYPCDDEKEEEEEEEEEEPMDFQLKTSLVLVWPMAFCVVTFGSPEVKTRWVESLHSKIIEAQERSLSSSPPLGILMKVLSGNIMTKTLTGGGTEGDMDVPPEGNGKGSASQSQLCNKEEAGKQPIGHSSSQSSKLSLLAKKLRRSSTHSGSSSSRRLLFGQPLSKICLEDGSLPKPITEILRLLWKNGPTTEGIFRKAWNSSKLNVLREQLNTGHEVDLESQHVLLLVGLLKTFLKDLPGSLLMDEKYDDWLSAMDKEDEHDRLTEIRSVIETIPEPHVLLLQHLLCVLHHISQSADLNKMGASNLAVCIAPSLFHQMESPMRNGLVQTEELKRVTQKVTGLTQFLIEKCTSVFGEDLLTLFGDPEEEELADNSDSMSSHQHDSAYDSTDPDADVDAGVASECDSRPAMANGVAARRKEHSIVASCSSDAIFSAFTNPLNRRCSEPAIFPWVACSHASQGLARSHDDCSAHTEDFQELKKQTSDDSFLLLRQAERRLAQPELRKLGGSLTMDLPLCPSTGRASTASKDYSSSCSLESAASNISESSVFTSSPLGSPTSNRRSHSAKQQAASSSSRSQSVSSKLPSKSEQQPKAEGEVKRRSQSMRTKGLGGLFNRASMKRGEAQKEVVFPCGPLQEDSQSEVETPTEAGDLVGQPVRRQRPLSAIEVFQHVDSRLPGSPPSYEQALRNSSQVPPPQYGAMTVYAAREQRSRPVSMNEGFLLNSSCHIGHFTDSFPSRLEPGKSSASQAAVPFRARAMSESVSRPQDTVARRCSQPLFEELSYAKESYV</sequence>
<feature type="compositionally biased region" description="Basic and acidic residues" evidence="3">
    <location>
        <begin position="706"/>
        <end position="716"/>
    </location>
</feature>
<evidence type="ECO:0000256" key="1">
    <source>
        <dbReference type="ARBA" id="ARBA00022468"/>
    </source>
</evidence>
<dbReference type="InterPro" id="IPR047886">
    <property type="entry name" value="ARHGAP20-like_RhoGAP"/>
</dbReference>
<feature type="region of interest" description="Disordered" evidence="3">
    <location>
        <begin position="204"/>
        <end position="250"/>
    </location>
</feature>
<reference evidence="5 6" key="1">
    <citation type="submission" date="2024-09" db="EMBL/GenBank/DDBJ databases">
        <title>A chromosome-level genome assembly of Gray's grenadier anchovy, Coilia grayii.</title>
        <authorList>
            <person name="Fu Z."/>
        </authorList>
    </citation>
    <scope>NUCLEOTIDE SEQUENCE [LARGE SCALE GENOMIC DNA]</scope>
    <source>
        <strain evidence="5">G4</strain>
        <tissue evidence="5">Muscle</tissue>
    </source>
</reference>
<dbReference type="Proteomes" id="UP001591681">
    <property type="component" value="Unassembled WGS sequence"/>
</dbReference>
<organism evidence="5 6">
    <name type="scientific">Coilia grayii</name>
    <name type="common">Gray's grenadier anchovy</name>
    <dbReference type="NCBI Taxonomy" id="363190"/>
    <lineage>
        <taxon>Eukaryota</taxon>
        <taxon>Metazoa</taxon>
        <taxon>Chordata</taxon>
        <taxon>Craniata</taxon>
        <taxon>Vertebrata</taxon>
        <taxon>Euteleostomi</taxon>
        <taxon>Actinopterygii</taxon>
        <taxon>Neopterygii</taxon>
        <taxon>Teleostei</taxon>
        <taxon>Clupei</taxon>
        <taxon>Clupeiformes</taxon>
        <taxon>Clupeoidei</taxon>
        <taxon>Engraulidae</taxon>
        <taxon>Coilinae</taxon>
        <taxon>Coilia</taxon>
    </lineage>
</organism>
<gene>
    <name evidence="5" type="ORF">ACEWY4_022350</name>
</gene>
<dbReference type="AlphaFoldDB" id="A0ABD1J5R7"/>